<dbReference type="InterPro" id="IPR011009">
    <property type="entry name" value="Kinase-like_dom_sf"/>
</dbReference>
<evidence type="ECO:0000256" key="2">
    <source>
        <dbReference type="ARBA" id="ARBA00022527"/>
    </source>
</evidence>
<dbReference type="Gene3D" id="1.10.510.10">
    <property type="entry name" value="Transferase(Phosphotransferase) domain 1"/>
    <property type="match status" value="1"/>
</dbReference>
<keyword evidence="19" id="KW-1185">Reference proteome</keyword>
<comment type="subcellular location">
    <subcellularLocation>
        <location evidence="1">Membrane</location>
        <topology evidence="1">Single-pass membrane protein</topology>
    </subcellularLocation>
</comment>
<name>A0AAN9HUB3_CROPI</name>
<feature type="domain" description="Protein kinase" evidence="17">
    <location>
        <begin position="71"/>
        <end position="358"/>
    </location>
</feature>
<keyword evidence="4" id="KW-0808">Transferase</keyword>
<evidence type="ECO:0000256" key="6">
    <source>
        <dbReference type="ARBA" id="ARBA00022729"/>
    </source>
</evidence>
<protein>
    <recommendedName>
        <fullName evidence="17">Protein kinase domain-containing protein</fullName>
    </recommendedName>
</protein>
<dbReference type="InterPro" id="IPR001245">
    <property type="entry name" value="Ser-Thr/Tyr_kinase_cat_dom"/>
</dbReference>
<evidence type="ECO:0000259" key="17">
    <source>
        <dbReference type="PROSITE" id="PS50011"/>
    </source>
</evidence>
<evidence type="ECO:0000256" key="9">
    <source>
        <dbReference type="ARBA" id="ARBA00022777"/>
    </source>
</evidence>
<keyword evidence="9" id="KW-0418">Kinase</keyword>
<reference evidence="18 19" key="1">
    <citation type="submission" date="2024-01" db="EMBL/GenBank/DDBJ databases">
        <title>The genomes of 5 underutilized Papilionoideae crops provide insights into root nodulation and disease resistanc.</title>
        <authorList>
            <person name="Yuan L."/>
        </authorList>
    </citation>
    <scope>NUCLEOTIDE SEQUENCE [LARGE SCALE GENOMIC DNA]</scope>
    <source>
        <strain evidence="18">ZHUSHIDOU_FW_LH</strain>
        <tissue evidence="18">Leaf</tissue>
    </source>
</reference>
<dbReference type="SMART" id="SM00220">
    <property type="entry name" value="S_TKc"/>
    <property type="match status" value="1"/>
</dbReference>
<dbReference type="PROSITE" id="PS00107">
    <property type="entry name" value="PROTEIN_KINASE_ATP"/>
    <property type="match status" value="1"/>
</dbReference>
<dbReference type="InterPro" id="IPR008271">
    <property type="entry name" value="Ser/Thr_kinase_AS"/>
</dbReference>
<keyword evidence="13" id="KW-0675">Receptor</keyword>
<evidence type="ECO:0000256" key="13">
    <source>
        <dbReference type="ARBA" id="ARBA00023170"/>
    </source>
</evidence>
<evidence type="ECO:0000256" key="10">
    <source>
        <dbReference type="ARBA" id="ARBA00022840"/>
    </source>
</evidence>
<keyword evidence="7" id="KW-0677">Repeat</keyword>
<dbReference type="FunFam" id="3.30.200.20:FF:000225">
    <property type="entry name" value="cold-responsive protein kinase 1"/>
    <property type="match status" value="1"/>
</dbReference>
<comment type="caution">
    <text evidence="18">The sequence shown here is derived from an EMBL/GenBank/DDBJ whole genome shotgun (WGS) entry which is preliminary data.</text>
</comment>
<evidence type="ECO:0000256" key="3">
    <source>
        <dbReference type="ARBA" id="ARBA00022553"/>
    </source>
</evidence>
<keyword evidence="3" id="KW-0597">Phosphoprotein</keyword>
<evidence type="ECO:0000256" key="12">
    <source>
        <dbReference type="ARBA" id="ARBA00023136"/>
    </source>
</evidence>
<dbReference type="GO" id="GO:0016020">
    <property type="term" value="C:membrane"/>
    <property type="evidence" value="ECO:0007669"/>
    <property type="project" value="UniProtKB-SubCell"/>
</dbReference>
<evidence type="ECO:0000256" key="16">
    <source>
        <dbReference type="RuleBase" id="RU000304"/>
    </source>
</evidence>
<keyword evidence="8 15" id="KW-0547">Nucleotide-binding</keyword>
<dbReference type="InterPro" id="IPR017441">
    <property type="entry name" value="Protein_kinase_ATP_BS"/>
</dbReference>
<dbReference type="CDD" id="cd14066">
    <property type="entry name" value="STKc_IRAK"/>
    <property type="match status" value="1"/>
</dbReference>
<dbReference type="InterPro" id="IPR000719">
    <property type="entry name" value="Prot_kinase_dom"/>
</dbReference>
<evidence type="ECO:0000256" key="14">
    <source>
        <dbReference type="ARBA" id="ARBA00023180"/>
    </source>
</evidence>
<dbReference type="Pfam" id="PF07714">
    <property type="entry name" value="PK_Tyr_Ser-Thr"/>
    <property type="match status" value="1"/>
</dbReference>
<organism evidence="18 19">
    <name type="scientific">Crotalaria pallida</name>
    <name type="common">Smooth rattlebox</name>
    <name type="synonym">Crotalaria striata</name>
    <dbReference type="NCBI Taxonomy" id="3830"/>
    <lineage>
        <taxon>Eukaryota</taxon>
        <taxon>Viridiplantae</taxon>
        <taxon>Streptophyta</taxon>
        <taxon>Embryophyta</taxon>
        <taxon>Tracheophyta</taxon>
        <taxon>Spermatophyta</taxon>
        <taxon>Magnoliopsida</taxon>
        <taxon>eudicotyledons</taxon>
        <taxon>Gunneridae</taxon>
        <taxon>Pentapetalae</taxon>
        <taxon>rosids</taxon>
        <taxon>fabids</taxon>
        <taxon>Fabales</taxon>
        <taxon>Fabaceae</taxon>
        <taxon>Papilionoideae</taxon>
        <taxon>50 kb inversion clade</taxon>
        <taxon>genistoids sensu lato</taxon>
        <taxon>core genistoids</taxon>
        <taxon>Crotalarieae</taxon>
        <taxon>Crotalaria</taxon>
    </lineage>
</organism>
<dbReference type="FunFam" id="1.10.510.10:FF:000044">
    <property type="entry name" value="Putative LRR receptor-like serine/threonine-protein kinase"/>
    <property type="match status" value="1"/>
</dbReference>
<keyword evidence="14" id="KW-0325">Glycoprotein</keyword>
<keyword evidence="2 16" id="KW-0723">Serine/threonine-protein kinase</keyword>
<sequence length="493" mass="54905">MISLNSSDAYVWLCFLALAIEMIIMSCGCFGASTLKKKRSPSRTPNEIDGFPLDNIRHFSDKELRLATDNYDMNNKIGRGGFGTVFRGTLRDGRQVAVKTLAAGSRQGVREFLTEIKTISHVKHPNLVELIGCCVEGPSRVLVYEYVENNSLDSALLGTRSSNIRLDWRKRAGICMGTARGLAFLHEELVPHIVHRDIKASNILIDRDFNPKIGDFGLAKLFPDDITHISTRIAGTTGYLAPEYAMGGQLTMKADVYSFGVLILEIISGRSSAKANWGGSQKFLLEWAWQLHEEGKLLELVDPDMIEYPEEEVIRYMKVAFFCTQAAASRRPLMSQVVDMLSKNIRLNEKQLTAPGFFLDSGESSRKKTSFESTSYQFSSTPFSITQLEHCSSLELTIGAWKSNILVKIVGAWKSTGRIGHLVYIHLLLILATPTPTSGARCKIGIADDPRHLWICTTVDGRLRITHGRLLLHVRAVSITHGRLCWAAASSYY</sequence>
<keyword evidence="5" id="KW-0812">Transmembrane</keyword>
<dbReference type="InterPro" id="IPR052059">
    <property type="entry name" value="CR_Ser/Thr_kinase"/>
</dbReference>
<evidence type="ECO:0000256" key="8">
    <source>
        <dbReference type="ARBA" id="ARBA00022741"/>
    </source>
</evidence>
<dbReference type="GO" id="GO:0005524">
    <property type="term" value="F:ATP binding"/>
    <property type="evidence" value="ECO:0007669"/>
    <property type="project" value="UniProtKB-UniRule"/>
</dbReference>
<proteinExistence type="inferred from homology"/>
<keyword evidence="10 15" id="KW-0067">ATP-binding</keyword>
<evidence type="ECO:0000256" key="4">
    <source>
        <dbReference type="ARBA" id="ARBA00022679"/>
    </source>
</evidence>
<evidence type="ECO:0000256" key="15">
    <source>
        <dbReference type="PROSITE-ProRule" id="PRU10141"/>
    </source>
</evidence>
<keyword evidence="11" id="KW-1133">Transmembrane helix</keyword>
<dbReference type="PROSITE" id="PS00108">
    <property type="entry name" value="PROTEIN_KINASE_ST"/>
    <property type="match status" value="1"/>
</dbReference>
<evidence type="ECO:0000256" key="7">
    <source>
        <dbReference type="ARBA" id="ARBA00022737"/>
    </source>
</evidence>
<dbReference type="Proteomes" id="UP001372338">
    <property type="component" value="Unassembled WGS sequence"/>
</dbReference>
<comment type="similarity">
    <text evidence="16">Belongs to the protein kinase superfamily.</text>
</comment>
<evidence type="ECO:0000313" key="18">
    <source>
        <dbReference type="EMBL" id="KAK7252172.1"/>
    </source>
</evidence>
<keyword evidence="6" id="KW-0732">Signal</keyword>
<dbReference type="EMBL" id="JAYWIO010000007">
    <property type="protein sequence ID" value="KAK7252172.1"/>
    <property type="molecule type" value="Genomic_DNA"/>
</dbReference>
<evidence type="ECO:0000256" key="1">
    <source>
        <dbReference type="ARBA" id="ARBA00004167"/>
    </source>
</evidence>
<keyword evidence="12" id="KW-0472">Membrane</keyword>
<dbReference type="PANTHER" id="PTHR47973">
    <property type="entry name" value="CYSTEINE-RICH RECEPTOR-LIKE PROTEIN KINASE 3"/>
    <property type="match status" value="1"/>
</dbReference>
<evidence type="ECO:0000256" key="11">
    <source>
        <dbReference type="ARBA" id="ARBA00022989"/>
    </source>
</evidence>
<feature type="binding site" evidence="15">
    <location>
        <position position="99"/>
    </location>
    <ligand>
        <name>ATP</name>
        <dbReference type="ChEBI" id="CHEBI:30616"/>
    </ligand>
</feature>
<dbReference type="SUPFAM" id="SSF56112">
    <property type="entry name" value="Protein kinase-like (PK-like)"/>
    <property type="match status" value="1"/>
</dbReference>
<evidence type="ECO:0000256" key="5">
    <source>
        <dbReference type="ARBA" id="ARBA00022692"/>
    </source>
</evidence>
<accession>A0AAN9HUB3</accession>
<dbReference type="AlphaFoldDB" id="A0AAN9HUB3"/>
<dbReference type="Gene3D" id="3.30.200.20">
    <property type="entry name" value="Phosphorylase Kinase, domain 1"/>
    <property type="match status" value="1"/>
</dbReference>
<evidence type="ECO:0000313" key="19">
    <source>
        <dbReference type="Proteomes" id="UP001372338"/>
    </source>
</evidence>
<gene>
    <name evidence="18" type="ORF">RIF29_35938</name>
</gene>
<dbReference type="GO" id="GO:0004674">
    <property type="term" value="F:protein serine/threonine kinase activity"/>
    <property type="evidence" value="ECO:0007669"/>
    <property type="project" value="UniProtKB-KW"/>
</dbReference>
<dbReference type="PROSITE" id="PS50011">
    <property type="entry name" value="PROTEIN_KINASE_DOM"/>
    <property type="match status" value="1"/>
</dbReference>